<name>A0A8X6T787_NEPPI</name>
<dbReference type="EMBL" id="BMAW01051129">
    <property type="protein sequence ID" value="GFS78849.1"/>
    <property type="molecule type" value="Genomic_DNA"/>
</dbReference>
<comment type="caution">
    <text evidence="1">The sequence shown here is derived from an EMBL/GenBank/DDBJ whole genome shotgun (WGS) entry which is preliminary data.</text>
</comment>
<evidence type="ECO:0000313" key="2">
    <source>
        <dbReference type="Proteomes" id="UP000887013"/>
    </source>
</evidence>
<organism evidence="1 2">
    <name type="scientific">Nephila pilipes</name>
    <name type="common">Giant wood spider</name>
    <name type="synonym">Nephila maculata</name>
    <dbReference type="NCBI Taxonomy" id="299642"/>
    <lineage>
        <taxon>Eukaryota</taxon>
        <taxon>Metazoa</taxon>
        <taxon>Ecdysozoa</taxon>
        <taxon>Arthropoda</taxon>
        <taxon>Chelicerata</taxon>
        <taxon>Arachnida</taxon>
        <taxon>Araneae</taxon>
        <taxon>Araneomorphae</taxon>
        <taxon>Entelegynae</taxon>
        <taxon>Araneoidea</taxon>
        <taxon>Nephilidae</taxon>
        <taxon>Nephila</taxon>
    </lineage>
</organism>
<proteinExistence type="predicted"/>
<dbReference type="Proteomes" id="UP000887013">
    <property type="component" value="Unassembled WGS sequence"/>
</dbReference>
<sequence length="123" mass="14788">MNSRYQVGWITANKLINHVNWWYGPHWLTQEPFLWPTEDSSSYDQLKTDSEARKPLTQSHYVIETTNPVIDIMHYSSYTKLLRVTAWILRFLHSCKNEQRLLFELTAEELQKAKDYWILNVQQ</sequence>
<protein>
    <submittedName>
        <fullName evidence="1">CCHC-type domain-containing protein</fullName>
    </submittedName>
</protein>
<evidence type="ECO:0000313" key="1">
    <source>
        <dbReference type="EMBL" id="GFS78849.1"/>
    </source>
</evidence>
<reference evidence="1" key="1">
    <citation type="submission" date="2020-08" db="EMBL/GenBank/DDBJ databases">
        <title>Multicomponent nature underlies the extraordinary mechanical properties of spider dragline silk.</title>
        <authorList>
            <person name="Kono N."/>
            <person name="Nakamura H."/>
            <person name="Mori M."/>
            <person name="Yoshida Y."/>
            <person name="Ohtoshi R."/>
            <person name="Malay A.D."/>
            <person name="Moran D.A.P."/>
            <person name="Tomita M."/>
            <person name="Numata K."/>
            <person name="Arakawa K."/>
        </authorList>
    </citation>
    <scope>NUCLEOTIDE SEQUENCE</scope>
</reference>
<keyword evidence="2" id="KW-1185">Reference proteome</keyword>
<gene>
    <name evidence="1" type="primary">AVEN_133355_1</name>
    <name evidence="1" type="ORF">NPIL_325601</name>
</gene>
<dbReference type="AlphaFoldDB" id="A0A8X6T787"/>
<dbReference type="OrthoDB" id="6434642at2759"/>
<accession>A0A8X6T787</accession>